<comment type="caution">
    <text evidence="3">The sequence shown here is derived from an EMBL/GenBank/DDBJ whole genome shotgun (WGS) entry which is preliminary data.</text>
</comment>
<dbReference type="Pfam" id="PF00582">
    <property type="entry name" value="Usp"/>
    <property type="match status" value="1"/>
</dbReference>
<evidence type="ECO:0000259" key="2">
    <source>
        <dbReference type="Pfam" id="PF00582"/>
    </source>
</evidence>
<evidence type="ECO:0000256" key="1">
    <source>
        <dbReference type="ARBA" id="ARBA00008791"/>
    </source>
</evidence>
<protein>
    <submittedName>
        <fullName evidence="3">Universal stress protein</fullName>
    </submittedName>
</protein>
<dbReference type="AlphaFoldDB" id="A0A8J8GL34"/>
<dbReference type="InterPro" id="IPR006016">
    <property type="entry name" value="UspA"/>
</dbReference>
<evidence type="ECO:0000313" key="4">
    <source>
        <dbReference type="Proteomes" id="UP000728647"/>
    </source>
</evidence>
<dbReference type="PANTHER" id="PTHR46268:SF6">
    <property type="entry name" value="UNIVERSAL STRESS PROTEIN UP12"/>
    <property type="match status" value="1"/>
</dbReference>
<dbReference type="Gene3D" id="3.40.50.620">
    <property type="entry name" value="HUPs"/>
    <property type="match status" value="1"/>
</dbReference>
<dbReference type="InterPro" id="IPR014729">
    <property type="entry name" value="Rossmann-like_a/b/a_fold"/>
</dbReference>
<dbReference type="RefSeq" id="WP_174701075.1">
    <property type="nucleotide sequence ID" value="NZ_JABURA010000001.1"/>
</dbReference>
<dbReference type="OrthoDB" id="307404at2157"/>
<accession>A0A8J8GL34</accession>
<dbReference type="PANTHER" id="PTHR46268">
    <property type="entry name" value="STRESS RESPONSE PROTEIN NHAX"/>
    <property type="match status" value="1"/>
</dbReference>
<sequence length="147" mass="15876">MPIVAAVDRSDRARSVIRQARELADAYGVELHAVHVRDAAETTSDEAARYALEEVDAIVEDDRDQRATEIAREIVEGIEGSGEFTPVGLTGDPAPTLLDYAKERDAECIVVSARKRSSFDQVLFGSVTQSLLLNADRAVVAAPHEAA</sequence>
<feature type="domain" description="UspA" evidence="2">
    <location>
        <begin position="2"/>
        <end position="141"/>
    </location>
</feature>
<dbReference type="CDD" id="cd00293">
    <property type="entry name" value="USP-like"/>
    <property type="match status" value="1"/>
</dbReference>
<comment type="similarity">
    <text evidence="1">Belongs to the universal stress protein A family.</text>
</comment>
<name>A0A8J8GL34_9EURY</name>
<reference evidence="3" key="1">
    <citation type="submission" date="2020-06" db="EMBL/GenBank/DDBJ databases">
        <title>Haloterrigena sp. nov., an extremely halophilic archaeon isolated from a saline sediment.</title>
        <authorList>
            <person name="Liu B.-B."/>
        </authorList>
    </citation>
    <scope>NUCLEOTIDE SEQUENCE</scope>
    <source>
        <strain evidence="3">SYSU A121-1</strain>
    </source>
</reference>
<proteinExistence type="inferred from homology"/>
<dbReference type="Proteomes" id="UP000728647">
    <property type="component" value="Unassembled WGS sequence"/>
</dbReference>
<dbReference type="SUPFAM" id="SSF52402">
    <property type="entry name" value="Adenine nucleotide alpha hydrolases-like"/>
    <property type="match status" value="1"/>
</dbReference>
<organism evidence="3 4">
    <name type="scientific">Haloterrigena gelatinilytica</name>
    <dbReference type="NCBI Taxonomy" id="2741724"/>
    <lineage>
        <taxon>Archaea</taxon>
        <taxon>Methanobacteriati</taxon>
        <taxon>Methanobacteriota</taxon>
        <taxon>Stenosarchaea group</taxon>
        <taxon>Halobacteria</taxon>
        <taxon>Halobacteriales</taxon>
        <taxon>Natrialbaceae</taxon>
        <taxon>Haloterrigena</taxon>
    </lineage>
</organism>
<gene>
    <name evidence="3" type="ORF">HT576_01470</name>
</gene>
<dbReference type="EMBL" id="JABURA010000001">
    <property type="protein sequence ID" value="NUB89705.1"/>
    <property type="molecule type" value="Genomic_DNA"/>
</dbReference>
<evidence type="ECO:0000313" key="3">
    <source>
        <dbReference type="EMBL" id="NUB89705.1"/>
    </source>
</evidence>